<dbReference type="Pfam" id="PF20067">
    <property type="entry name" value="SSL_N"/>
    <property type="match status" value="1"/>
</dbReference>
<dbReference type="AlphaFoldDB" id="A0AA39F7L0"/>
<dbReference type="Proteomes" id="UP001168990">
    <property type="component" value="Unassembled WGS sequence"/>
</dbReference>
<dbReference type="PANTHER" id="PTHR10426">
    <property type="entry name" value="STRICTOSIDINE SYNTHASE-RELATED"/>
    <property type="match status" value="1"/>
</dbReference>
<evidence type="ECO:0000259" key="6">
    <source>
        <dbReference type="Pfam" id="PF03088"/>
    </source>
</evidence>
<keyword evidence="3" id="KW-0325">Glycoprotein</keyword>
<comment type="caution">
    <text evidence="7">The sequence shown here is derived from an EMBL/GenBank/DDBJ whole genome shotgun (WGS) entry which is preliminary data.</text>
</comment>
<evidence type="ECO:0000256" key="3">
    <source>
        <dbReference type="ARBA" id="ARBA00023180"/>
    </source>
</evidence>
<name>A0AA39F7L0_9HYME</name>
<gene>
    <name evidence="7" type="ORF">PV328_003048</name>
</gene>
<sequence>MGYLKSFGTTFIWVSTVLVAITHIPGLPPHVEFTPYEFKPPAAIEHQSNGRLNGAEKLFDGEIKGPEYFDSYDGVLYTTLHLGTVSKLVGNKLVEVVKFGKKCDGMWEEEKCGRPLGLKFDKQGRLYVVDAYYGVFKVDVKTGKYEKIIDISVPIEGKVAMLPNSIDVASNGDLFWTVSSNDFQLKDGMFSMLTDPTGRLIRYDAATKRNVVLLENLGFANGIKLSDDESFVLVAESLKLRIVKYHLKGPKAGSSEILIEGLPGVPDNIHSDGQGNFLVSLYVLADEEHPLLSQSLAPHSNIRKLIVRAMTLLEAPFKLLDQVYPNYYSKQIVHSIGHFESSAGLFHEGVVVLRIDPTGKVIDVLDETDGKLSRISSAFPLGDYLYLGSPFNQYLARVPLDTALPGLKKAFKSEPQVVKQIPTPKIEEKPIPKPAEIRTTTEKPLPPPPPPPTTTTAPPPPATVSSPPQVQAPSPTTTPPPPPVQAPKIIIEPVDIPVEVPVVPKPTKIPQVNVPVQKPQAIPQQKKHVVKDEM</sequence>
<dbReference type="EMBL" id="JAQQBS010001422">
    <property type="protein sequence ID" value="KAK0164417.1"/>
    <property type="molecule type" value="Genomic_DNA"/>
</dbReference>
<feature type="domain" description="Strictosidine synthase conserved region" evidence="6">
    <location>
        <begin position="164"/>
        <end position="250"/>
    </location>
</feature>
<reference evidence="7" key="1">
    <citation type="journal article" date="2023" name="bioRxiv">
        <title>Scaffold-level genome assemblies of two parasitoid biocontrol wasps reveal the parthenogenesis mechanism and an associated novel virus.</title>
        <authorList>
            <person name="Inwood S."/>
            <person name="Skelly J."/>
            <person name="Guhlin J."/>
            <person name="Harrop T."/>
            <person name="Goldson S."/>
            <person name="Dearden P."/>
        </authorList>
    </citation>
    <scope>NUCLEOTIDE SEQUENCE</scope>
    <source>
        <strain evidence="7">Irish</strain>
        <tissue evidence="7">Whole body</tissue>
    </source>
</reference>
<dbReference type="GO" id="GO:0012505">
    <property type="term" value="C:endomembrane system"/>
    <property type="evidence" value="ECO:0007669"/>
    <property type="project" value="TreeGrafter"/>
</dbReference>
<dbReference type="PANTHER" id="PTHR10426:SF88">
    <property type="entry name" value="ADIPOCYTE PLASMA MEMBRANE-ASSOCIATED PROTEIN HEMOMUCIN-RELATED"/>
    <property type="match status" value="1"/>
</dbReference>
<dbReference type="Pfam" id="PF03088">
    <property type="entry name" value="Str_synth"/>
    <property type="match status" value="1"/>
</dbReference>
<protein>
    <recommendedName>
        <fullName evidence="6">Strictosidine synthase conserved region domain-containing protein</fullName>
    </recommendedName>
</protein>
<feature type="compositionally biased region" description="Pro residues" evidence="4">
    <location>
        <begin position="444"/>
        <end position="462"/>
    </location>
</feature>
<evidence type="ECO:0000313" key="7">
    <source>
        <dbReference type="EMBL" id="KAK0164417.1"/>
    </source>
</evidence>
<evidence type="ECO:0000256" key="4">
    <source>
        <dbReference type="SAM" id="MobiDB-lite"/>
    </source>
</evidence>
<accession>A0AA39F7L0</accession>
<keyword evidence="5" id="KW-0732">Signal</keyword>
<evidence type="ECO:0000256" key="1">
    <source>
        <dbReference type="ARBA" id="ARBA00009191"/>
    </source>
</evidence>
<dbReference type="InterPro" id="IPR018119">
    <property type="entry name" value="Strictosidine_synth_cons-reg"/>
</dbReference>
<feature type="chain" id="PRO_5041448148" description="Strictosidine synthase conserved region domain-containing protein" evidence="5">
    <location>
        <begin position="27"/>
        <end position="534"/>
    </location>
</feature>
<keyword evidence="8" id="KW-1185">Reference proteome</keyword>
<feature type="signal peptide" evidence="5">
    <location>
        <begin position="1"/>
        <end position="26"/>
    </location>
</feature>
<organism evidence="7 8">
    <name type="scientific">Microctonus aethiopoides</name>
    <dbReference type="NCBI Taxonomy" id="144406"/>
    <lineage>
        <taxon>Eukaryota</taxon>
        <taxon>Metazoa</taxon>
        <taxon>Ecdysozoa</taxon>
        <taxon>Arthropoda</taxon>
        <taxon>Hexapoda</taxon>
        <taxon>Insecta</taxon>
        <taxon>Pterygota</taxon>
        <taxon>Neoptera</taxon>
        <taxon>Endopterygota</taxon>
        <taxon>Hymenoptera</taxon>
        <taxon>Apocrita</taxon>
        <taxon>Ichneumonoidea</taxon>
        <taxon>Braconidae</taxon>
        <taxon>Euphorinae</taxon>
        <taxon>Microctonus</taxon>
    </lineage>
</organism>
<keyword evidence="2" id="KW-0597">Phosphoprotein</keyword>
<evidence type="ECO:0000313" key="8">
    <source>
        <dbReference type="Proteomes" id="UP001168990"/>
    </source>
</evidence>
<dbReference type="InterPro" id="IPR011042">
    <property type="entry name" value="6-blade_b-propeller_TolB-like"/>
</dbReference>
<feature type="compositionally biased region" description="Low complexity" evidence="4">
    <location>
        <begin position="463"/>
        <end position="475"/>
    </location>
</feature>
<dbReference type="Gene3D" id="2.120.10.30">
    <property type="entry name" value="TolB, C-terminal domain"/>
    <property type="match status" value="1"/>
</dbReference>
<dbReference type="GO" id="GO:0016787">
    <property type="term" value="F:hydrolase activity"/>
    <property type="evidence" value="ECO:0007669"/>
    <property type="project" value="TreeGrafter"/>
</dbReference>
<dbReference type="SUPFAM" id="SSF63829">
    <property type="entry name" value="Calcium-dependent phosphotriesterase"/>
    <property type="match status" value="1"/>
</dbReference>
<reference evidence="7" key="2">
    <citation type="submission" date="2023-03" db="EMBL/GenBank/DDBJ databases">
        <authorList>
            <person name="Inwood S.N."/>
            <person name="Skelly J.G."/>
            <person name="Guhlin J."/>
            <person name="Harrop T.W.R."/>
            <person name="Goldson S.G."/>
            <person name="Dearden P.K."/>
        </authorList>
    </citation>
    <scope>NUCLEOTIDE SEQUENCE</scope>
    <source>
        <strain evidence="7">Irish</strain>
        <tissue evidence="7">Whole body</tissue>
    </source>
</reference>
<evidence type="ECO:0000256" key="5">
    <source>
        <dbReference type="SAM" id="SignalP"/>
    </source>
</evidence>
<comment type="similarity">
    <text evidence="1">Belongs to the strictosidine synthase family.</text>
</comment>
<proteinExistence type="inferred from homology"/>
<feature type="compositionally biased region" description="Basic and acidic residues" evidence="4">
    <location>
        <begin position="425"/>
        <end position="441"/>
    </location>
</feature>
<evidence type="ECO:0000256" key="2">
    <source>
        <dbReference type="ARBA" id="ARBA00022553"/>
    </source>
</evidence>
<feature type="region of interest" description="Disordered" evidence="4">
    <location>
        <begin position="420"/>
        <end position="488"/>
    </location>
</feature>
<feature type="compositionally biased region" description="Pro residues" evidence="4">
    <location>
        <begin position="476"/>
        <end position="485"/>
    </location>
</feature>